<evidence type="ECO:0000313" key="4">
    <source>
        <dbReference type="EMBL" id="CAB4015971.1"/>
    </source>
</evidence>
<feature type="region of interest" description="Disordered" evidence="3">
    <location>
        <begin position="343"/>
        <end position="373"/>
    </location>
</feature>
<feature type="compositionally biased region" description="Basic and acidic residues" evidence="3">
    <location>
        <begin position="265"/>
        <end position="277"/>
    </location>
</feature>
<comment type="caution">
    <text evidence="4">The sequence shown here is derived from an EMBL/GenBank/DDBJ whole genome shotgun (WGS) entry which is preliminary data.</text>
</comment>
<dbReference type="InterPro" id="IPR032732">
    <property type="entry name" value="SPATA6_N"/>
</dbReference>
<dbReference type="PANTHER" id="PTHR16435">
    <property type="entry name" value="SPERMATOGENESIS-ASSOCIATED PROTEIN 6 SPATA6"/>
    <property type="match status" value="1"/>
</dbReference>
<dbReference type="AlphaFoldDB" id="A0A7D9IXY3"/>
<evidence type="ECO:0000256" key="1">
    <source>
        <dbReference type="ARBA" id="ARBA00006215"/>
    </source>
</evidence>
<sequence>MERKGFSCEVKLDMHLVSCPGTRHLSNRSMLFLRIALLGSSKRTKSVYASFPLIFNERLYFERTYVNAREPDQVMEMLEDENVIIELLQYSERRQGGKLLAYYEESSRKFLFPDKSLTKKDGLDREILLSRTAKFQGINPKLEFSTSTTMQEARVSPLLHHTLLENPALSEGEIRQESESSNSDNEEETVPIMHSTRLQTPNNMHSTRLQTPNNMHSTRKHCVCECPRRPENNGEVVVKSRSLSPRLKRSLRRKSGNGKPPFKTGKADESIISRRDFPPNSSTKRRAKMRNSLPSTPIPAEGDPLPCQDCRVPHNDCLVCQAYFKVYGNEFLQYRFGPDRRLRSTSTPSLTSYHTSARARLPDSAPTSDDVAYSRPLSERKKIFSAESEGYSSYKDSSSHSDEMHERVKKLLQKTKVYSNGYSTASDSESDHDSLFSLQELRSEIDDARQEALDRSFEDPQRPSLGVRLDRSITVPLDDTEYWSNKKYLYTGVGHRETFDQSLQTIYHDLYNKASQVTL</sequence>
<dbReference type="GO" id="GO:0032027">
    <property type="term" value="F:myosin light chain binding"/>
    <property type="evidence" value="ECO:0007669"/>
    <property type="project" value="InterPro"/>
</dbReference>
<comment type="similarity">
    <text evidence="1">Belongs to the SPATA6 family.</text>
</comment>
<organism evidence="4 5">
    <name type="scientific">Paramuricea clavata</name>
    <name type="common">Red gorgonian</name>
    <name type="synonym">Violescent sea-whip</name>
    <dbReference type="NCBI Taxonomy" id="317549"/>
    <lineage>
        <taxon>Eukaryota</taxon>
        <taxon>Metazoa</taxon>
        <taxon>Cnidaria</taxon>
        <taxon>Anthozoa</taxon>
        <taxon>Octocorallia</taxon>
        <taxon>Malacalcyonacea</taxon>
        <taxon>Plexauridae</taxon>
        <taxon>Paramuricea</taxon>
    </lineage>
</organism>
<dbReference type="OrthoDB" id="5963614at2759"/>
<proteinExistence type="inferred from homology"/>
<name>A0A7D9IXY3_PARCT</name>
<dbReference type="InterPro" id="IPR042769">
    <property type="entry name" value="SPATA6_fam"/>
</dbReference>
<dbReference type="EMBL" id="CACRXK020008918">
    <property type="protein sequence ID" value="CAB4015971.1"/>
    <property type="molecule type" value="Genomic_DNA"/>
</dbReference>
<evidence type="ECO:0000313" key="5">
    <source>
        <dbReference type="Proteomes" id="UP001152795"/>
    </source>
</evidence>
<feature type="compositionally biased region" description="Basic residues" evidence="3">
    <location>
        <begin position="246"/>
        <end position="256"/>
    </location>
</feature>
<keyword evidence="5" id="KW-1185">Reference proteome</keyword>
<feature type="region of interest" description="Disordered" evidence="3">
    <location>
        <begin position="234"/>
        <end position="301"/>
    </location>
</feature>
<gene>
    <name evidence="4" type="ORF">PACLA_8A053698</name>
</gene>
<protein>
    <submittedName>
        <fullName evidence="4">Uncharacterized protein</fullName>
    </submittedName>
</protein>
<evidence type="ECO:0000256" key="2">
    <source>
        <dbReference type="ARBA" id="ARBA00022553"/>
    </source>
</evidence>
<dbReference type="Proteomes" id="UP001152795">
    <property type="component" value="Unassembled WGS sequence"/>
</dbReference>
<dbReference type="PANTHER" id="PTHR16435:SF6">
    <property type="entry name" value="IP09370P"/>
    <property type="match status" value="1"/>
</dbReference>
<dbReference type="GO" id="GO:0007283">
    <property type="term" value="P:spermatogenesis"/>
    <property type="evidence" value="ECO:0007669"/>
    <property type="project" value="InterPro"/>
</dbReference>
<evidence type="ECO:0000256" key="3">
    <source>
        <dbReference type="SAM" id="MobiDB-lite"/>
    </source>
</evidence>
<keyword evidence="2" id="KW-0597">Phosphoprotein</keyword>
<accession>A0A7D9IXY3</accession>
<reference evidence="4" key="1">
    <citation type="submission" date="2020-04" db="EMBL/GenBank/DDBJ databases">
        <authorList>
            <person name="Alioto T."/>
            <person name="Alioto T."/>
            <person name="Gomez Garrido J."/>
        </authorList>
    </citation>
    <scope>NUCLEOTIDE SEQUENCE</scope>
    <source>
        <strain evidence="4">A484AB</strain>
    </source>
</reference>
<dbReference type="Pfam" id="PF14909">
    <property type="entry name" value="SPATA6"/>
    <property type="match status" value="1"/>
</dbReference>
<feature type="region of interest" description="Disordered" evidence="3">
    <location>
        <begin position="165"/>
        <end position="189"/>
    </location>
</feature>
<dbReference type="GO" id="GO:0120212">
    <property type="term" value="C:sperm head-tail coupling apparatus"/>
    <property type="evidence" value="ECO:0007669"/>
    <property type="project" value="InterPro"/>
</dbReference>